<dbReference type="AlphaFoldDB" id="A0AAX0WJ02"/>
<comment type="caution">
    <text evidence="1">The sequence shown here is derived from an EMBL/GenBank/DDBJ whole genome shotgun (WGS) entry which is preliminary data.</text>
</comment>
<reference evidence="1 2" key="1">
    <citation type="journal article" date="2017" name="BMC Genomics">
        <title>Genome sequencing of 39 Akkermansia muciniphila isolates reveals its population structure, genomic and functional diverisity, and global distribution in mammalian gut microbiotas.</title>
        <authorList>
            <person name="Guo X."/>
            <person name="Li S."/>
            <person name="Zhang J."/>
            <person name="Wu F."/>
            <person name="Li X."/>
            <person name="Wu D."/>
            <person name="Zhang M."/>
            <person name="Ou Z."/>
            <person name="Jie Z."/>
            <person name="Yan Q."/>
            <person name="Li P."/>
            <person name="Yi J."/>
            <person name="Peng Y."/>
        </authorList>
    </citation>
    <scope>NUCLEOTIDE SEQUENCE [LARGE SCALE GENOMIC DNA]</scope>
    <source>
        <strain evidence="1 2">GP28</strain>
    </source>
</reference>
<sequence>MRTIEASSFLQALREQSGTMFMENQQELKLKGSRENSLLMPKTWHFSGIPAPRHTRISHFIPYGG</sequence>
<dbReference type="EMBL" id="PJLB01000013">
    <property type="protein sequence ID" value="PNC98926.1"/>
    <property type="molecule type" value="Genomic_DNA"/>
</dbReference>
<name>A0AAX0WJ02_9BACT</name>
<proteinExistence type="predicted"/>
<gene>
    <name evidence="1" type="ORF">CXT95_11665</name>
</gene>
<organism evidence="1 2">
    <name type="scientific">Akkermansia muciniphila</name>
    <dbReference type="NCBI Taxonomy" id="239935"/>
    <lineage>
        <taxon>Bacteria</taxon>
        <taxon>Pseudomonadati</taxon>
        <taxon>Verrucomicrobiota</taxon>
        <taxon>Verrucomicrobiia</taxon>
        <taxon>Verrucomicrobiales</taxon>
        <taxon>Akkermansiaceae</taxon>
        <taxon>Akkermansia</taxon>
    </lineage>
</organism>
<evidence type="ECO:0000313" key="1">
    <source>
        <dbReference type="EMBL" id="PNC98926.1"/>
    </source>
</evidence>
<protein>
    <submittedName>
        <fullName evidence="1">Uncharacterized protein</fullName>
    </submittedName>
</protein>
<dbReference type="Proteomes" id="UP000236075">
    <property type="component" value="Unassembled WGS sequence"/>
</dbReference>
<evidence type="ECO:0000313" key="2">
    <source>
        <dbReference type="Proteomes" id="UP000236075"/>
    </source>
</evidence>
<accession>A0AAX0WJ02</accession>